<dbReference type="PROSITE" id="PS51324">
    <property type="entry name" value="ERV_ALR"/>
    <property type="match status" value="1"/>
</dbReference>
<dbReference type="SUPFAM" id="SSF69000">
    <property type="entry name" value="FAD-dependent thiol oxidase"/>
    <property type="match status" value="1"/>
</dbReference>
<reference evidence="8" key="1">
    <citation type="journal article" date="2020" name="Nature">
        <title>Giant virus diversity and host interactions through global metagenomics.</title>
        <authorList>
            <person name="Schulz F."/>
            <person name="Roux S."/>
            <person name="Paez-Espino D."/>
            <person name="Jungbluth S."/>
            <person name="Walsh D.A."/>
            <person name="Denef V.J."/>
            <person name="McMahon K.D."/>
            <person name="Konstantinidis K.T."/>
            <person name="Eloe-Fadrosh E.A."/>
            <person name="Kyrpides N.C."/>
            <person name="Woyke T."/>
        </authorList>
    </citation>
    <scope>NUCLEOTIDE SEQUENCE</scope>
    <source>
        <strain evidence="8">GVMAG-S-1101171-110</strain>
    </source>
</reference>
<evidence type="ECO:0000313" key="8">
    <source>
        <dbReference type="EMBL" id="QHU12137.1"/>
    </source>
</evidence>
<accession>A0A6C0K5Z5</accession>
<organism evidence="8">
    <name type="scientific">viral metagenome</name>
    <dbReference type="NCBI Taxonomy" id="1070528"/>
    <lineage>
        <taxon>unclassified sequences</taxon>
        <taxon>metagenomes</taxon>
        <taxon>organismal metagenomes</taxon>
    </lineage>
</organism>
<dbReference type="EMBL" id="MN740798">
    <property type="protein sequence ID" value="QHU12137.1"/>
    <property type="molecule type" value="Genomic_DNA"/>
</dbReference>
<proteinExistence type="predicted"/>
<evidence type="ECO:0000256" key="1">
    <source>
        <dbReference type="ARBA" id="ARBA00001974"/>
    </source>
</evidence>
<evidence type="ECO:0000256" key="3">
    <source>
        <dbReference type="ARBA" id="ARBA00022630"/>
    </source>
</evidence>
<dbReference type="GO" id="GO:0050660">
    <property type="term" value="F:flavin adenine dinucleotide binding"/>
    <property type="evidence" value="ECO:0007669"/>
    <property type="project" value="TreeGrafter"/>
</dbReference>
<dbReference type="PANTHER" id="PTHR12645">
    <property type="entry name" value="ALR/ERV"/>
    <property type="match status" value="1"/>
</dbReference>
<evidence type="ECO:0000256" key="6">
    <source>
        <dbReference type="ARBA" id="ARBA00023157"/>
    </source>
</evidence>
<dbReference type="InterPro" id="IPR036774">
    <property type="entry name" value="ERV/ALR_sulphydryl_oxid_sf"/>
</dbReference>
<sequence length="261" mass="30498">MDTRFWGPSGWRLLHSITFGYIPRTDKKAVRDMFEMLPFVLPCKFCRASLSEYMEKDPLEPALASRDSLTRWLWRIHNEVNAKLRSQKLNVVPDPSFEKVASLYKDILSSGCSQTDFPGWDFLFSIAELHPLSKSAKASVAIPGGPPCEDLKTREEKNRWNCLSPEERLPLYRRFWTSLGNTLPFPEWRKSWHKNAAGYSLNSRKAVIRWLWKLRCRMESHLNLLNRCKYSSLCKTLKTHRSGCTKSIKARTCRKKRNKEL</sequence>
<dbReference type="Gene3D" id="1.20.120.310">
    <property type="entry name" value="ERV/ALR sulfhydryl oxidase domain"/>
    <property type="match status" value="1"/>
</dbReference>
<feature type="domain" description="ERV/ALR sulfhydryl oxidase" evidence="7">
    <location>
        <begin position="1"/>
        <end position="104"/>
    </location>
</feature>
<dbReference type="InterPro" id="IPR017905">
    <property type="entry name" value="ERV/ALR_sulphydryl_oxidase"/>
</dbReference>
<evidence type="ECO:0000256" key="4">
    <source>
        <dbReference type="ARBA" id="ARBA00022827"/>
    </source>
</evidence>
<name>A0A6C0K5Z5_9ZZZZ</name>
<protein>
    <recommendedName>
        <fullName evidence="2">thiol oxidase</fullName>
        <ecNumber evidence="2">1.8.3.2</ecNumber>
    </recommendedName>
</protein>
<keyword evidence="4" id="KW-0274">FAD</keyword>
<keyword evidence="3" id="KW-0285">Flavoprotein</keyword>
<dbReference type="GO" id="GO:0016971">
    <property type="term" value="F:flavin-dependent sulfhydryl oxidase activity"/>
    <property type="evidence" value="ECO:0007669"/>
    <property type="project" value="InterPro"/>
</dbReference>
<dbReference type="Pfam" id="PF04777">
    <property type="entry name" value="Evr1_Alr"/>
    <property type="match status" value="1"/>
</dbReference>
<dbReference type="EC" id="1.8.3.2" evidence="2"/>
<dbReference type="PANTHER" id="PTHR12645:SF0">
    <property type="entry name" value="FAD-LINKED SULFHYDRYL OXIDASE ALR"/>
    <property type="match status" value="1"/>
</dbReference>
<dbReference type="GO" id="GO:0005739">
    <property type="term" value="C:mitochondrion"/>
    <property type="evidence" value="ECO:0007669"/>
    <property type="project" value="TreeGrafter"/>
</dbReference>
<dbReference type="AlphaFoldDB" id="A0A6C0K5Z5"/>
<dbReference type="InterPro" id="IPR039799">
    <property type="entry name" value="ALR/ERV"/>
</dbReference>
<keyword evidence="6" id="KW-1015">Disulfide bond</keyword>
<comment type="cofactor">
    <cofactor evidence="1">
        <name>FAD</name>
        <dbReference type="ChEBI" id="CHEBI:57692"/>
    </cofactor>
</comment>
<keyword evidence="5" id="KW-0560">Oxidoreductase</keyword>
<evidence type="ECO:0000256" key="2">
    <source>
        <dbReference type="ARBA" id="ARBA00012512"/>
    </source>
</evidence>
<evidence type="ECO:0000259" key="7">
    <source>
        <dbReference type="PROSITE" id="PS51324"/>
    </source>
</evidence>
<evidence type="ECO:0000256" key="5">
    <source>
        <dbReference type="ARBA" id="ARBA00023002"/>
    </source>
</evidence>